<comment type="caution">
    <text evidence="1">The sequence shown here is derived from an EMBL/GenBank/DDBJ whole genome shotgun (WGS) entry which is preliminary data.</text>
</comment>
<keyword evidence="2" id="KW-1185">Reference proteome</keyword>
<dbReference type="EMBL" id="JBHSPB010000012">
    <property type="protein sequence ID" value="MFC5722638.1"/>
    <property type="molecule type" value="Genomic_DNA"/>
</dbReference>
<name>A0ABW0Z3X8_9ACTN</name>
<evidence type="ECO:0000313" key="2">
    <source>
        <dbReference type="Proteomes" id="UP001596083"/>
    </source>
</evidence>
<dbReference type="Proteomes" id="UP001596083">
    <property type="component" value="Unassembled WGS sequence"/>
</dbReference>
<evidence type="ECO:0008006" key="3">
    <source>
        <dbReference type="Google" id="ProtNLM"/>
    </source>
</evidence>
<proteinExistence type="predicted"/>
<gene>
    <name evidence="1" type="ORF">ACFP1Z_20930</name>
</gene>
<organism evidence="1 2">
    <name type="scientific">Streptomyces gamaensis</name>
    <dbReference type="NCBI Taxonomy" id="1763542"/>
    <lineage>
        <taxon>Bacteria</taxon>
        <taxon>Bacillati</taxon>
        <taxon>Actinomycetota</taxon>
        <taxon>Actinomycetes</taxon>
        <taxon>Kitasatosporales</taxon>
        <taxon>Streptomycetaceae</taxon>
        <taxon>Streptomyces</taxon>
    </lineage>
</organism>
<sequence length="82" mass="9468">MTAGAFRVGKGGVTTPPVPRLVAATAPEDCTVCALSDTWIAEAVTQRNHLRAEKLRQWQARHQMRRHHTVWWEKTYTRRSWV</sequence>
<protein>
    <recommendedName>
        <fullName evidence="3">Transposase</fullName>
    </recommendedName>
</protein>
<reference evidence="2" key="1">
    <citation type="journal article" date="2019" name="Int. J. Syst. Evol. Microbiol.">
        <title>The Global Catalogue of Microorganisms (GCM) 10K type strain sequencing project: providing services to taxonomists for standard genome sequencing and annotation.</title>
        <authorList>
            <consortium name="The Broad Institute Genomics Platform"/>
            <consortium name="The Broad Institute Genome Sequencing Center for Infectious Disease"/>
            <person name="Wu L."/>
            <person name="Ma J."/>
        </authorList>
    </citation>
    <scope>NUCLEOTIDE SEQUENCE [LARGE SCALE GENOMIC DNA]</scope>
    <source>
        <strain evidence="2">CGMCC 4.7304</strain>
    </source>
</reference>
<evidence type="ECO:0000313" key="1">
    <source>
        <dbReference type="EMBL" id="MFC5722638.1"/>
    </source>
</evidence>
<dbReference type="RefSeq" id="WP_390318227.1">
    <property type="nucleotide sequence ID" value="NZ_JBHSPB010000012.1"/>
</dbReference>
<accession>A0ABW0Z3X8</accession>